<dbReference type="EMBL" id="ALVD01000010">
    <property type="protein sequence ID" value="EJU06836.1"/>
    <property type="molecule type" value="Genomic_DNA"/>
</dbReference>
<evidence type="ECO:0000313" key="1">
    <source>
        <dbReference type="EMBL" id="EJU06836.1"/>
    </source>
</evidence>
<dbReference type="Proteomes" id="UP000004829">
    <property type="component" value="Unassembled WGS sequence"/>
</dbReference>
<organism evidence="1 2">
    <name type="scientific">Fusobacterium hwasookii ChDC F128</name>
    <dbReference type="NCBI Taxonomy" id="1216362"/>
    <lineage>
        <taxon>Bacteria</taxon>
        <taxon>Fusobacteriati</taxon>
        <taxon>Fusobacteriota</taxon>
        <taxon>Fusobacteriia</taxon>
        <taxon>Fusobacteriales</taxon>
        <taxon>Fusobacteriaceae</taxon>
        <taxon>Fusobacterium</taxon>
    </lineage>
</organism>
<reference evidence="2" key="1">
    <citation type="journal article" date="2012" name="J. Bacteriol.">
        <title>Draft Genome Sequence of Fusobacterium nucleatum ChDC F128, Isolated from a Periodontitis Lesion.</title>
        <authorList>
            <person name="Park S.N."/>
            <person name="Kong S.W."/>
            <person name="Kim H.S."/>
            <person name="Park M.S."/>
            <person name="Lee J.W."/>
            <person name="Cho E."/>
            <person name="Lim Y.K."/>
            <person name="Choi M.H."/>
            <person name="Chang Y.H."/>
            <person name="Shin J.H."/>
            <person name="Park H.S."/>
            <person name="Choi S.H."/>
            <person name="Kook J.K."/>
        </authorList>
    </citation>
    <scope>NUCLEOTIDE SEQUENCE [LARGE SCALE GENOMIC DNA]</scope>
    <source>
        <strain evidence="2">ChDC F128</strain>
    </source>
</reference>
<evidence type="ECO:0000313" key="2">
    <source>
        <dbReference type="Proteomes" id="UP000004829"/>
    </source>
</evidence>
<proteinExistence type="predicted"/>
<gene>
    <name evidence="1" type="ORF">B437_10335</name>
</gene>
<comment type="caution">
    <text evidence="1">The sequence shown here is derived from an EMBL/GenBank/DDBJ whole genome shotgun (WGS) entry which is preliminary data.</text>
</comment>
<protein>
    <submittedName>
        <fullName evidence="1">Uncharacterized protein</fullName>
    </submittedName>
</protein>
<sequence>MLKSTSNWDTSKEAFYHRLSLGMLSYLDNDYYVTSNFQVLEDMI</sequence>
<name>A0ABP2R247_9FUSO</name>
<accession>A0ABP2R247</accession>
<keyword evidence="2" id="KW-1185">Reference proteome</keyword>